<feature type="domain" description="GYF" evidence="2">
    <location>
        <begin position="793"/>
        <end position="850"/>
    </location>
</feature>
<protein>
    <submittedName>
        <fullName evidence="4">GRB10-interacting GYF protein 2 isoform X1</fullName>
    </submittedName>
</protein>
<feature type="compositionally biased region" description="Basic and acidic residues" evidence="1">
    <location>
        <begin position="302"/>
        <end position="312"/>
    </location>
</feature>
<dbReference type="OrthoDB" id="48509at2759"/>
<feature type="compositionally biased region" description="Basic and acidic residues" evidence="1">
    <location>
        <begin position="1013"/>
        <end position="1028"/>
    </location>
</feature>
<dbReference type="KEGG" id="bany:112053753"/>
<dbReference type="GO" id="GO:0005829">
    <property type="term" value="C:cytosol"/>
    <property type="evidence" value="ECO:0007669"/>
    <property type="project" value="TreeGrafter"/>
</dbReference>
<feature type="compositionally biased region" description="Polar residues" evidence="1">
    <location>
        <begin position="313"/>
        <end position="324"/>
    </location>
</feature>
<dbReference type="PANTHER" id="PTHR14445:SF36">
    <property type="entry name" value="FI03272P-RELATED"/>
    <property type="match status" value="1"/>
</dbReference>
<dbReference type="PANTHER" id="PTHR14445">
    <property type="entry name" value="GRB10 INTERACTING GYF PROTEIN"/>
    <property type="match status" value="1"/>
</dbReference>
<feature type="compositionally biased region" description="Polar residues" evidence="1">
    <location>
        <begin position="241"/>
        <end position="260"/>
    </location>
</feature>
<feature type="region of interest" description="Disordered" evidence="1">
    <location>
        <begin position="77"/>
        <end position="132"/>
    </location>
</feature>
<organism evidence="3 4">
    <name type="scientific">Bicyclus anynana</name>
    <name type="common">Squinting bush brown butterfly</name>
    <dbReference type="NCBI Taxonomy" id="110368"/>
    <lineage>
        <taxon>Eukaryota</taxon>
        <taxon>Metazoa</taxon>
        <taxon>Ecdysozoa</taxon>
        <taxon>Arthropoda</taxon>
        <taxon>Hexapoda</taxon>
        <taxon>Insecta</taxon>
        <taxon>Pterygota</taxon>
        <taxon>Neoptera</taxon>
        <taxon>Endopterygota</taxon>
        <taxon>Lepidoptera</taxon>
        <taxon>Glossata</taxon>
        <taxon>Ditrysia</taxon>
        <taxon>Papilionoidea</taxon>
        <taxon>Nymphalidae</taxon>
        <taxon>Satyrinae</taxon>
        <taxon>Satyrini</taxon>
        <taxon>Mycalesina</taxon>
        <taxon>Bicyclus</taxon>
    </lineage>
</organism>
<dbReference type="SUPFAM" id="SSF55277">
    <property type="entry name" value="GYF domain"/>
    <property type="match status" value="1"/>
</dbReference>
<evidence type="ECO:0000256" key="1">
    <source>
        <dbReference type="SAM" id="MobiDB-lite"/>
    </source>
</evidence>
<evidence type="ECO:0000259" key="2">
    <source>
        <dbReference type="PROSITE" id="PS50829"/>
    </source>
</evidence>
<dbReference type="Proteomes" id="UP001652582">
    <property type="component" value="Chromosome Z"/>
</dbReference>
<dbReference type="InterPro" id="IPR003169">
    <property type="entry name" value="GYF"/>
</dbReference>
<feature type="compositionally biased region" description="Basic and acidic residues" evidence="1">
    <location>
        <begin position="1111"/>
        <end position="1131"/>
    </location>
</feature>
<feature type="region of interest" description="Disordered" evidence="1">
    <location>
        <begin position="396"/>
        <end position="508"/>
    </location>
</feature>
<dbReference type="Pfam" id="PF02213">
    <property type="entry name" value="GYF"/>
    <property type="match status" value="1"/>
</dbReference>
<feature type="compositionally biased region" description="Polar residues" evidence="1">
    <location>
        <begin position="82"/>
        <end position="94"/>
    </location>
</feature>
<feature type="compositionally biased region" description="Basic and acidic residues" evidence="1">
    <location>
        <begin position="1057"/>
        <end position="1069"/>
    </location>
</feature>
<dbReference type="RefSeq" id="XP_023949059.2">
    <property type="nucleotide sequence ID" value="XM_024093291.2"/>
</dbReference>
<feature type="compositionally biased region" description="Basic and acidic residues" evidence="1">
    <location>
        <begin position="325"/>
        <end position="350"/>
    </location>
</feature>
<dbReference type="PROSITE" id="PS50829">
    <property type="entry name" value="GYF"/>
    <property type="match status" value="1"/>
</dbReference>
<evidence type="ECO:0000313" key="3">
    <source>
        <dbReference type="Proteomes" id="UP001652582"/>
    </source>
</evidence>
<dbReference type="GeneID" id="112053753"/>
<feature type="compositionally biased region" description="Polar residues" evidence="1">
    <location>
        <begin position="266"/>
        <end position="284"/>
    </location>
</feature>
<feature type="region of interest" description="Disordered" evidence="1">
    <location>
        <begin position="184"/>
        <end position="374"/>
    </location>
</feature>
<dbReference type="Gene3D" id="3.30.1490.40">
    <property type="match status" value="1"/>
</dbReference>
<gene>
    <name evidence="4" type="primary">LOC112053753</name>
</gene>
<dbReference type="InterPro" id="IPR051640">
    <property type="entry name" value="GRB10-interact_GYF"/>
</dbReference>
<evidence type="ECO:0000313" key="4">
    <source>
        <dbReference type="RefSeq" id="XP_023949059.2"/>
    </source>
</evidence>
<feature type="compositionally biased region" description="Polar residues" evidence="1">
    <location>
        <begin position="103"/>
        <end position="131"/>
    </location>
</feature>
<feature type="compositionally biased region" description="Polar residues" evidence="1">
    <location>
        <begin position="453"/>
        <end position="469"/>
    </location>
</feature>
<feature type="compositionally biased region" description="Polar residues" evidence="1">
    <location>
        <begin position="1030"/>
        <end position="1048"/>
    </location>
</feature>
<reference evidence="4" key="1">
    <citation type="submission" date="2025-08" db="UniProtKB">
        <authorList>
            <consortium name="RefSeq"/>
        </authorList>
    </citation>
    <scope>IDENTIFICATION</scope>
</reference>
<feature type="compositionally biased region" description="Polar residues" evidence="1">
    <location>
        <begin position="400"/>
        <end position="426"/>
    </location>
</feature>
<keyword evidence="3" id="KW-1185">Reference proteome</keyword>
<sequence length="1509" mass="167327">MVRPSACRVPLPIRPPYFIIFLSTCVARARTKLLKSYSLVAAVSGTFLHVQLLNLKVMGDRKNGLMFGPDWMRNVEREESASRSSNQNAGTGTARSGGHAAGTSDSDTARHTGTSGVASSSQGRNANSTHQTRIHLANRRYGREEMLALCERNAVPPEELKYFDLLYQTREKQPFALNTFEEDRQNLRAGPSTSAMATERFGPGRGTSRGSAPADRGRGRQPFVRYAHTPGQPVTRGFTALHSTSVRTPSFSTGPDEQPSQPRPWSVSNGTAQSNRTGDTSEWAQSKLFRRRPNNHTNWRQTSREDGDEWRNNLDSTGRQPTRSNIDEPRSSRVDKWDRDWSDIDRRPTQERPQPWSATRRTWGGGDTTNDDNLPEWVNVNAEACSGTFDSSGAFHGYSNDDSNIPQTQETNHPITRSQTHGSFSRSKAPDEGSEEWWASEKAKKLSPKRFNLPQTSTLAEPRPSTSYVHEQEVEENENIAEKPYSSELDPNNMNTPEDPPQYSAGTQSFSDASVYGAVPRSDAGFSESSEERNSYQSVMINPNNDLRQKHQNIVTAPMDRLRPLYHMMARTAIQDNTEMEETIGNMLDMALSDTSLPPTNSAHQLPAAPPAHSLQMPPPNLQMPPPNLQMPPPNIQLPPPNMQIPPPNLILRAPGLNTQLISNAAMAPGLGAGATRQIHNIGIQNQALNTALGLTGHNNIGHSDTQRTLPTVTHSRPVMGTFSQDNLSLNMANNSLFMEHSNPQQPRSQTPTDTPLANVQEHHQRLLYPIGMLRPVMEADFTPMMMNTSTSEDQWYYEDPAQVVQGPFTSQEMLRWFDAGFFSPSLMIRKATETQMRPLGSYGSVVPFAVNFMDSTQNFHSSVPMPYDMVRSSQELFNNASGAMNDSLWGQAAAPAQPVWVQQRLANQGHIVNNLPPCFWEFAPNASAMNLPADIVKEMKTEDQILAQLRASQNIPLPPQNVSFLNDNAPAIATSSANISIGEDSFDVRATPDLEKLQQLINSETLTQSSESKSESEESETKCEVSGKIDTSTASGVGKVQASQPKQTGGKASKQAKGETDKAAKAKDGSSSGKSKKKIKEDKKDEPETKVREGDIKSEKPSAESSPSKSKKEDKQNKKDMEKEKKEWIKEGFTIVKGAEKNNNKENKKKLEEAKALEELERKKKEEEKLVADEEKKKKQNMLDLIDKKQQEQQQRQILESLIKKAPWSAANQTVATNKGGLSMSEIQRLEREKKLEQIKEQQHMMHLIAQQQAAALAREQEIQANLAWAKNHLDNNGSGATLAEIQAETRRQSAAPISAVSQSIEDIPLPPLILLPSDIAQWGGSTNGGGFWDTQPAALKAEKPPEPAKPAEPKIKKKVAPPVVIVKRETSPTSEFETWCATALVLWRTKIDVPTFVGFLKDIESPYEVKDYVKCYLGDTKESNDFARQFLERRSKLLRVGMVTPSDDLCSPAIAVNPRTPLSDYQEVKGKGKKSKKNKMLKVDARILGFSVTASEDRINVGDIDTA</sequence>
<dbReference type="SMART" id="SM00444">
    <property type="entry name" value="GYF"/>
    <property type="match status" value="1"/>
</dbReference>
<feature type="region of interest" description="Disordered" evidence="1">
    <location>
        <begin position="1003"/>
        <end position="1132"/>
    </location>
</feature>
<accession>A0A6J1NQF5</accession>
<name>A0A6J1NQF5_BICAN</name>
<proteinExistence type="predicted"/>
<feature type="compositionally biased region" description="Basic and acidic residues" evidence="1">
    <location>
        <begin position="1080"/>
        <end position="1103"/>
    </location>
</feature>
<dbReference type="InterPro" id="IPR035445">
    <property type="entry name" value="GYF-like_dom_sf"/>
</dbReference>